<dbReference type="KEGG" id="rci:LRC375"/>
<dbReference type="PROSITE" id="PS50112">
    <property type="entry name" value="PAS"/>
    <property type="match status" value="1"/>
</dbReference>
<comment type="catalytic activity">
    <reaction evidence="1">
        <text>ATP + protein L-histidine = ADP + protein N-phospho-L-histidine.</text>
        <dbReference type="EC" id="2.7.13.3"/>
    </reaction>
</comment>
<dbReference type="PROSITE" id="PS50113">
    <property type="entry name" value="PAC"/>
    <property type="match status" value="1"/>
</dbReference>
<keyword evidence="10" id="KW-1185">Reference proteome</keyword>
<dbReference type="PANTHER" id="PTHR43304">
    <property type="entry name" value="PHYTOCHROME-LIKE PROTEIN CPH1"/>
    <property type="match status" value="1"/>
</dbReference>
<dbReference type="PANTHER" id="PTHR43304:SF1">
    <property type="entry name" value="PAC DOMAIN-CONTAINING PROTEIN"/>
    <property type="match status" value="1"/>
</dbReference>
<evidence type="ECO:0000259" key="8">
    <source>
        <dbReference type="PROSITE" id="PS50113"/>
    </source>
</evidence>
<keyword evidence="6" id="KW-0812">Transmembrane</keyword>
<evidence type="ECO:0000256" key="5">
    <source>
        <dbReference type="ARBA" id="ARBA00022777"/>
    </source>
</evidence>
<dbReference type="InterPro" id="IPR029016">
    <property type="entry name" value="GAF-like_dom_sf"/>
</dbReference>
<dbReference type="Gene3D" id="3.30.450.40">
    <property type="match status" value="1"/>
</dbReference>
<dbReference type="Pfam" id="PF08447">
    <property type="entry name" value="PAS_3"/>
    <property type="match status" value="1"/>
</dbReference>
<evidence type="ECO:0000256" key="4">
    <source>
        <dbReference type="ARBA" id="ARBA00022679"/>
    </source>
</evidence>
<keyword evidence="5" id="KW-0418">Kinase</keyword>
<dbReference type="GO" id="GO:0006355">
    <property type="term" value="P:regulation of DNA-templated transcription"/>
    <property type="evidence" value="ECO:0007669"/>
    <property type="project" value="InterPro"/>
</dbReference>
<dbReference type="SUPFAM" id="SSF55781">
    <property type="entry name" value="GAF domain-like"/>
    <property type="match status" value="1"/>
</dbReference>
<dbReference type="SMART" id="SM00086">
    <property type="entry name" value="PAC"/>
    <property type="match status" value="1"/>
</dbReference>
<keyword evidence="6" id="KW-0472">Membrane</keyword>
<proteinExistence type="predicted"/>
<keyword evidence="3" id="KW-0597">Phosphoprotein</keyword>
<reference evidence="9 10" key="1">
    <citation type="journal article" date="2006" name="Science">
        <title>Genome of rice cluster I archaea -- the key methane producers in the rice rhizosphere.</title>
        <authorList>
            <person name="Erkel C."/>
            <person name="Kube M."/>
            <person name="Reinhardt R."/>
            <person name="Liesack W."/>
        </authorList>
    </citation>
    <scope>NUCLEOTIDE SEQUENCE [LARGE SCALE GENOMIC DNA]</scope>
    <source>
        <strain evidence="10">DSM 22066 / NBRC 105507 / MRE50</strain>
    </source>
</reference>
<dbReference type="AlphaFoldDB" id="Q0W8F5"/>
<evidence type="ECO:0000256" key="6">
    <source>
        <dbReference type="SAM" id="Phobius"/>
    </source>
</evidence>
<dbReference type="NCBIfam" id="TIGR00229">
    <property type="entry name" value="sensory_box"/>
    <property type="match status" value="2"/>
</dbReference>
<evidence type="ECO:0000313" key="9">
    <source>
        <dbReference type="EMBL" id="CAJ35338.1"/>
    </source>
</evidence>
<dbReference type="Proteomes" id="UP000000663">
    <property type="component" value="Chromosome"/>
</dbReference>
<dbReference type="SMART" id="SM00091">
    <property type="entry name" value="PAS"/>
    <property type="match status" value="2"/>
</dbReference>
<dbReference type="SUPFAM" id="SSF55785">
    <property type="entry name" value="PYP-like sensor domain (PAS domain)"/>
    <property type="match status" value="2"/>
</dbReference>
<dbReference type="InterPro" id="IPR000700">
    <property type="entry name" value="PAS-assoc_C"/>
</dbReference>
<keyword evidence="4" id="KW-0808">Transferase</keyword>
<dbReference type="RefSeq" id="WP_012037153.1">
    <property type="nucleotide sequence ID" value="NC_009464.1"/>
</dbReference>
<sequence length="690" mass="76889">MDWKSYRIEGWKEAAIYVLLSLTFVLLILLTLYTGFNSIYTQLFILPVTLASLWNDKKGILLALLYGLTGITVSWHTSGSVTLPDLYQGAMYVMVAAAVGLFSEKRNRLAVASLKTSVDHYASQLESFPGLIWRSDSEGRGVAFNENWLAFTGRSHDQEIGDGWQQSIHGADIGRRQQTFLGARETGRGFECTYRLRRADGEYRWALEVCRPYPGPDGHFSGYISFVYDITDRRIAAEELEAKNRELQMMCSILSITSQYKDIQEMFATVLRQTNSLVSASASAIFIDETERPGIAVLAAYDNEAAPQARFRQEAPSHALHEGGELVTVDVNPGDWLEPGSGDGKLILVPLESMARKVGIMALFYPDGQASSAGGKWDRSHAPLLVSIGSHLGTAIDCAAQYRRLVNENARLAEIIEEAPDAILTTDAAGCIGTFNRQAGILLKYSRGEIKGKHISSILPPGASIVIKPGFSYVREFRAGDDTIVKLNIAAALLPSPRLDESMIITLKDLTTVSGLKIVPVCCNKYSPDNDQEYHFKRGVVYLIKRQEIDYHMDIFADQVRQGVRSLCISRQSPKMIREQYGLENTPVIWLCNSNAVEDVNAVMAREINNLTRHISEFTDSGSNGIIMLDGMEYLMARNGFDAMLKFAQFLNDRIMVSDCSAMFCIDTHTLDKRQLHLLLTEMTEFRENS</sequence>
<dbReference type="Gene3D" id="3.30.450.20">
    <property type="entry name" value="PAS domain"/>
    <property type="match status" value="2"/>
</dbReference>
<dbReference type="InterPro" id="IPR000014">
    <property type="entry name" value="PAS"/>
</dbReference>
<dbReference type="STRING" id="351160.LRC375"/>
<dbReference type="CDD" id="cd00130">
    <property type="entry name" value="PAS"/>
    <property type="match status" value="2"/>
</dbReference>
<dbReference type="GeneID" id="5145294"/>
<evidence type="ECO:0000259" key="7">
    <source>
        <dbReference type="PROSITE" id="PS50112"/>
    </source>
</evidence>
<dbReference type="Pfam" id="PF05763">
    <property type="entry name" value="DUF835"/>
    <property type="match status" value="1"/>
</dbReference>
<dbReference type="eggNOG" id="arCOG03799">
    <property type="taxonomic scope" value="Archaea"/>
</dbReference>
<evidence type="ECO:0000256" key="3">
    <source>
        <dbReference type="ARBA" id="ARBA00022553"/>
    </source>
</evidence>
<dbReference type="EC" id="2.7.13.3" evidence="2"/>
<name>Q0W8F5_METAR</name>
<dbReference type="InterPro" id="IPR003018">
    <property type="entry name" value="GAF"/>
</dbReference>
<dbReference type="InterPro" id="IPR013655">
    <property type="entry name" value="PAS_fold_3"/>
</dbReference>
<dbReference type="EMBL" id="AM114193">
    <property type="protein sequence ID" value="CAJ35338.1"/>
    <property type="molecule type" value="Genomic_DNA"/>
</dbReference>
<dbReference type="OrthoDB" id="8127at2157"/>
<dbReference type="InterPro" id="IPR008553">
    <property type="entry name" value="DUF835"/>
</dbReference>
<dbReference type="GO" id="GO:0004673">
    <property type="term" value="F:protein histidine kinase activity"/>
    <property type="evidence" value="ECO:0007669"/>
    <property type="project" value="UniProtKB-EC"/>
</dbReference>
<dbReference type="InterPro" id="IPR001610">
    <property type="entry name" value="PAC"/>
</dbReference>
<dbReference type="InterPro" id="IPR052162">
    <property type="entry name" value="Sensor_kinase/Photoreceptor"/>
</dbReference>
<feature type="transmembrane region" description="Helical" evidence="6">
    <location>
        <begin position="14"/>
        <end position="33"/>
    </location>
</feature>
<feature type="domain" description="PAS" evidence="7">
    <location>
        <begin position="408"/>
        <end position="461"/>
    </location>
</feature>
<dbReference type="InterPro" id="IPR013767">
    <property type="entry name" value="PAS_fold"/>
</dbReference>
<organism evidence="9 10">
    <name type="scientific">Methanocella arvoryzae (strain DSM 22066 / NBRC 105507 / MRE50)</name>
    <dbReference type="NCBI Taxonomy" id="351160"/>
    <lineage>
        <taxon>Archaea</taxon>
        <taxon>Methanobacteriati</taxon>
        <taxon>Methanobacteriota</taxon>
        <taxon>Stenosarchaea group</taxon>
        <taxon>Methanomicrobia</taxon>
        <taxon>Methanocellales</taxon>
        <taxon>Methanocellaceae</taxon>
        <taxon>Methanocella</taxon>
    </lineage>
</organism>
<dbReference type="Pfam" id="PF13492">
    <property type="entry name" value="GAF_3"/>
    <property type="match status" value="1"/>
</dbReference>
<gene>
    <name evidence="9" type="ORF">LRC375</name>
</gene>
<protein>
    <recommendedName>
        <fullName evidence="2">histidine kinase</fullName>
        <ecNumber evidence="2">2.7.13.3</ecNumber>
    </recommendedName>
</protein>
<dbReference type="Pfam" id="PF00989">
    <property type="entry name" value="PAS"/>
    <property type="match status" value="1"/>
</dbReference>
<dbReference type="InterPro" id="IPR035965">
    <property type="entry name" value="PAS-like_dom_sf"/>
</dbReference>
<keyword evidence="6" id="KW-1133">Transmembrane helix</keyword>
<dbReference type="eggNOG" id="arCOG02346">
    <property type="taxonomic scope" value="Archaea"/>
</dbReference>
<evidence type="ECO:0000256" key="1">
    <source>
        <dbReference type="ARBA" id="ARBA00000085"/>
    </source>
</evidence>
<dbReference type="eggNOG" id="arCOG06940">
    <property type="taxonomic scope" value="Archaea"/>
</dbReference>
<evidence type="ECO:0000256" key="2">
    <source>
        <dbReference type="ARBA" id="ARBA00012438"/>
    </source>
</evidence>
<evidence type="ECO:0000313" key="10">
    <source>
        <dbReference type="Proteomes" id="UP000000663"/>
    </source>
</evidence>
<accession>Q0W8F5</accession>
<feature type="domain" description="PAC" evidence="8">
    <location>
        <begin position="190"/>
        <end position="242"/>
    </location>
</feature>